<dbReference type="Gene3D" id="1.10.287.110">
    <property type="entry name" value="DnaJ domain"/>
    <property type="match status" value="1"/>
</dbReference>
<dbReference type="InterPro" id="IPR036869">
    <property type="entry name" value="J_dom_sf"/>
</dbReference>
<dbReference type="RefSeq" id="WP_134297826.1">
    <property type="nucleotide sequence ID" value="NZ_CP038013.1"/>
</dbReference>
<feature type="transmembrane region" description="Helical" evidence="1">
    <location>
        <begin position="23"/>
        <end position="44"/>
    </location>
</feature>
<dbReference type="EMBL" id="CP038013">
    <property type="protein sequence ID" value="QBQ07981.1"/>
    <property type="molecule type" value="Genomic_DNA"/>
</dbReference>
<dbReference type="OrthoDB" id="389772at2"/>
<dbReference type="KEGG" id="sgq:SGLAD_v1c07820"/>
<name>A0A4P7AIG9_9MOLU</name>
<proteinExistence type="predicted"/>
<dbReference type="AlphaFoldDB" id="A0A4P7AIG9"/>
<keyword evidence="1" id="KW-0812">Transmembrane</keyword>
<dbReference type="SUPFAM" id="SSF46565">
    <property type="entry name" value="Chaperone J-domain"/>
    <property type="match status" value="1"/>
</dbReference>
<dbReference type="CDD" id="cd06257">
    <property type="entry name" value="DnaJ"/>
    <property type="match status" value="1"/>
</dbReference>
<keyword evidence="1" id="KW-0472">Membrane</keyword>
<gene>
    <name evidence="2" type="ORF">SGLAD_v1c07820</name>
</gene>
<keyword evidence="3" id="KW-1185">Reference proteome</keyword>
<evidence type="ECO:0000256" key="1">
    <source>
        <dbReference type="SAM" id="Phobius"/>
    </source>
</evidence>
<keyword evidence="1" id="KW-1133">Transmembrane helix</keyword>
<accession>A0A4P7AIG9</accession>
<evidence type="ECO:0000313" key="3">
    <source>
        <dbReference type="Proteomes" id="UP000294309"/>
    </source>
</evidence>
<dbReference type="InterPro" id="IPR001623">
    <property type="entry name" value="DnaJ_domain"/>
</dbReference>
<reference evidence="2 3" key="1">
    <citation type="submission" date="2019-03" db="EMBL/GenBank/DDBJ databases">
        <title>Complete genome sequence of Spiroplasma gladiatoris TG-1 (DSM 22552).</title>
        <authorList>
            <person name="Lin Y.-C."/>
            <person name="Chou L."/>
            <person name="Kuo C.-H."/>
        </authorList>
    </citation>
    <scope>NUCLEOTIDE SEQUENCE [LARGE SCALE GENOMIC DNA]</scope>
    <source>
        <strain evidence="2 3">TG-1</strain>
    </source>
</reference>
<protein>
    <recommendedName>
        <fullName evidence="4">J domain-containing protein</fullName>
    </recommendedName>
</protein>
<sequence length="252" mass="30606">MQNNEFLNYNLSFLDNFNWKSSLITFIIVLIGIGVVLLLLTIYINKKKLINKNDHKDKKTTDIDKILILTKENKEEWFKILKKNNRLYLFSYEDFTSHPWYKKSFKEEYNILYNYKEVGDTKKVNEIWELRKALLKDFKYFNDFKIYYNIFSEELEQNENKIYLLLNELKQKKIKNWKETPETKSEEVIEIDRTLDPYSVLGVDSQMSIEEIKEIYYELSSIYKDKENMQAKIKYQQLGWAVDEIEKKLKNK</sequence>
<dbReference type="Proteomes" id="UP000294309">
    <property type="component" value="Chromosome"/>
</dbReference>
<evidence type="ECO:0000313" key="2">
    <source>
        <dbReference type="EMBL" id="QBQ07981.1"/>
    </source>
</evidence>
<organism evidence="2 3">
    <name type="scientific">Spiroplasma gladiatoris</name>
    <dbReference type="NCBI Taxonomy" id="2143"/>
    <lineage>
        <taxon>Bacteria</taxon>
        <taxon>Bacillati</taxon>
        <taxon>Mycoplasmatota</taxon>
        <taxon>Mollicutes</taxon>
        <taxon>Entomoplasmatales</taxon>
        <taxon>Spiroplasmataceae</taxon>
        <taxon>Spiroplasma</taxon>
    </lineage>
</organism>
<evidence type="ECO:0008006" key="4">
    <source>
        <dbReference type="Google" id="ProtNLM"/>
    </source>
</evidence>